<protein>
    <submittedName>
        <fullName evidence="2">Uncharacterized protein</fullName>
    </submittedName>
</protein>
<feature type="compositionally biased region" description="Polar residues" evidence="1">
    <location>
        <begin position="106"/>
        <end position="120"/>
    </location>
</feature>
<feature type="compositionally biased region" description="Low complexity" evidence="1">
    <location>
        <begin position="216"/>
        <end position="225"/>
    </location>
</feature>
<organism evidence="2">
    <name type="scientific">Arion vulgaris</name>
    <dbReference type="NCBI Taxonomy" id="1028688"/>
    <lineage>
        <taxon>Eukaryota</taxon>
        <taxon>Metazoa</taxon>
        <taxon>Spiralia</taxon>
        <taxon>Lophotrochozoa</taxon>
        <taxon>Mollusca</taxon>
        <taxon>Gastropoda</taxon>
        <taxon>Heterobranchia</taxon>
        <taxon>Euthyneura</taxon>
        <taxon>Panpulmonata</taxon>
        <taxon>Eupulmonata</taxon>
        <taxon>Stylommatophora</taxon>
        <taxon>Helicina</taxon>
        <taxon>Arionoidea</taxon>
        <taxon>Arionidae</taxon>
        <taxon>Arion</taxon>
    </lineage>
</organism>
<dbReference type="AlphaFoldDB" id="A0A0B6ZX93"/>
<feature type="region of interest" description="Disordered" evidence="1">
    <location>
        <begin position="205"/>
        <end position="231"/>
    </location>
</feature>
<evidence type="ECO:0000256" key="1">
    <source>
        <dbReference type="SAM" id="MobiDB-lite"/>
    </source>
</evidence>
<dbReference type="EMBL" id="HACG01026394">
    <property type="protein sequence ID" value="CEK73259.1"/>
    <property type="molecule type" value="Transcribed_RNA"/>
</dbReference>
<feature type="region of interest" description="Disordered" evidence="1">
    <location>
        <begin position="80"/>
        <end position="120"/>
    </location>
</feature>
<feature type="non-terminal residue" evidence="2">
    <location>
        <position position="1"/>
    </location>
</feature>
<gene>
    <name evidence="2" type="primary">ORF85950</name>
</gene>
<sequence length="243" mass="26503">HIHDSSQNSISHSENQDNFKEITKFQYYSTPYKKDFNTVTRSSFAKAKALFQSDKVNSLQICPDSGEICTKSEIEYDSLNQKSSTTRMDAQRDSKPEENHVARSPIMSSSNSNHASQRQNSLKSVIAIQGNHSTIIATSSKPDRKEENIVTSSALISTQEPPASTAKATKVLSSVQTQKDDVMKELRNKNVSNISTSASLIDPPLANGHAKTGAASSSHLVHSSSTRTTPIPLQLAVNGNRTN</sequence>
<evidence type="ECO:0000313" key="2">
    <source>
        <dbReference type="EMBL" id="CEK73259.1"/>
    </source>
</evidence>
<feature type="compositionally biased region" description="Basic and acidic residues" evidence="1">
    <location>
        <begin position="89"/>
        <end position="101"/>
    </location>
</feature>
<proteinExistence type="predicted"/>
<name>A0A0B6ZX93_9EUPU</name>
<accession>A0A0B6ZX93</accession>
<reference evidence="2" key="1">
    <citation type="submission" date="2014-12" db="EMBL/GenBank/DDBJ databases">
        <title>Insight into the proteome of Arion vulgaris.</title>
        <authorList>
            <person name="Aradska J."/>
            <person name="Bulat T."/>
            <person name="Smidak R."/>
            <person name="Sarate P."/>
            <person name="Gangsoo J."/>
            <person name="Sialana F."/>
            <person name="Bilban M."/>
            <person name="Lubec G."/>
        </authorList>
    </citation>
    <scope>NUCLEOTIDE SEQUENCE</scope>
    <source>
        <tissue evidence="2">Skin</tissue>
    </source>
</reference>
<feature type="non-terminal residue" evidence="2">
    <location>
        <position position="243"/>
    </location>
</feature>